<name>A0A1J1HSM9_9DIPT</name>
<evidence type="ECO:0000313" key="2">
    <source>
        <dbReference type="Proteomes" id="UP000183832"/>
    </source>
</evidence>
<reference evidence="1 2" key="1">
    <citation type="submission" date="2015-04" db="EMBL/GenBank/DDBJ databases">
        <authorList>
            <person name="Syromyatnikov M.Y."/>
            <person name="Popov V.N."/>
        </authorList>
    </citation>
    <scope>NUCLEOTIDE SEQUENCE [LARGE SCALE GENOMIC DNA]</scope>
</reference>
<dbReference type="Proteomes" id="UP000183832">
    <property type="component" value="Unassembled WGS sequence"/>
</dbReference>
<keyword evidence="2" id="KW-1185">Reference proteome</keyword>
<sequence>MHRLRFGYELEISTQRVLCIISYKHHPQLAPGSIFDQICSINSIFIISTKMRSTRHHNC</sequence>
<dbReference type="EMBL" id="CVRI01000011">
    <property type="protein sequence ID" value="CRK89201.1"/>
    <property type="molecule type" value="Genomic_DNA"/>
</dbReference>
<evidence type="ECO:0000313" key="1">
    <source>
        <dbReference type="EMBL" id="CRK89201.1"/>
    </source>
</evidence>
<accession>A0A1J1HSM9</accession>
<gene>
    <name evidence="1" type="ORF">CLUMA_CG002961</name>
</gene>
<organism evidence="1 2">
    <name type="scientific">Clunio marinus</name>
    <dbReference type="NCBI Taxonomy" id="568069"/>
    <lineage>
        <taxon>Eukaryota</taxon>
        <taxon>Metazoa</taxon>
        <taxon>Ecdysozoa</taxon>
        <taxon>Arthropoda</taxon>
        <taxon>Hexapoda</taxon>
        <taxon>Insecta</taxon>
        <taxon>Pterygota</taxon>
        <taxon>Neoptera</taxon>
        <taxon>Endopterygota</taxon>
        <taxon>Diptera</taxon>
        <taxon>Nematocera</taxon>
        <taxon>Chironomoidea</taxon>
        <taxon>Chironomidae</taxon>
        <taxon>Clunio</taxon>
    </lineage>
</organism>
<proteinExistence type="predicted"/>
<protein>
    <submittedName>
        <fullName evidence="1">CLUMA_CG002961, isoform A</fullName>
    </submittedName>
</protein>
<dbReference type="AlphaFoldDB" id="A0A1J1HSM9"/>